<evidence type="ECO:0000256" key="5">
    <source>
        <dbReference type="SAM" id="MobiDB-lite"/>
    </source>
</evidence>
<name>A0A2P5KE60_9BURK</name>
<dbReference type="PANTHER" id="PTHR36985">
    <property type="entry name" value="TRANSLOCATION AND ASSEMBLY MODULE SUBUNIT TAMB"/>
    <property type="match status" value="1"/>
</dbReference>
<dbReference type="EMBL" id="PRDW01000001">
    <property type="protein sequence ID" value="PPB85007.1"/>
    <property type="molecule type" value="Genomic_DNA"/>
</dbReference>
<proteinExistence type="predicted"/>
<keyword evidence="2 6" id="KW-0812">Transmembrane</keyword>
<evidence type="ECO:0000256" key="6">
    <source>
        <dbReference type="SAM" id="Phobius"/>
    </source>
</evidence>
<accession>A0A2P5KE60</accession>
<keyword evidence="9" id="KW-1185">Reference proteome</keyword>
<feature type="transmembrane region" description="Helical" evidence="6">
    <location>
        <begin position="46"/>
        <end position="65"/>
    </location>
</feature>
<feature type="compositionally biased region" description="Basic and acidic residues" evidence="5">
    <location>
        <begin position="1"/>
        <end position="14"/>
    </location>
</feature>
<gene>
    <name evidence="8" type="ORF">B0O95_10190</name>
</gene>
<comment type="subcellular location">
    <subcellularLocation>
        <location evidence="1">Membrane</location>
        <topology evidence="1">Single-pass membrane protein</topology>
    </subcellularLocation>
</comment>
<comment type="caution">
    <text evidence="8">The sequence shown here is derived from an EMBL/GenBank/DDBJ whole genome shotgun (WGS) entry which is preliminary data.</text>
</comment>
<reference evidence="8 9" key="1">
    <citation type="submission" date="2018-01" db="EMBL/GenBank/DDBJ databases">
        <title>Genomic Encyclopedia of Type Strains, Phase III (KMG-III): the genomes of soil and plant-associated and newly described type strains.</title>
        <authorList>
            <person name="Whitman W."/>
        </authorList>
    </citation>
    <scope>NUCLEOTIDE SEQUENCE [LARGE SCALE GENOMIC DNA]</scope>
    <source>
        <strain evidence="8 9">HKI456</strain>
    </source>
</reference>
<dbReference type="GO" id="GO:0097347">
    <property type="term" value="C:TAM protein secretion complex"/>
    <property type="evidence" value="ECO:0007669"/>
    <property type="project" value="TreeGrafter"/>
</dbReference>
<evidence type="ECO:0000256" key="4">
    <source>
        <dbReference type="ARBA" id="ARBA00023136"/>
    </source>
</evidence>
<evidence type="ECO:0000259" key="7">
    <source>
        <dbReference type="Pfam" id="PF04357"/>
    </source>
</evidence>
<evidence type="ECO:0000313" key="9">
    <source>
        <dbReference type="Proteomes" id="UP000243096"/>
    </source>
</evidence>
<dbReference type="Proteomes" id="UP000243096">
    <property type="component" value="Unassembled WGS sequence"/>
</dbReference>
<evidence type="ECO:0000256" key="3">
    <source>
        <dbReference type="ARBA" id="ARBA00022989"/>
    </source>
</evidence>
<dbReference type="GO" id="GO:0009306">
    <property type="term" value="P:protein secretion"/>
    <property type="evidence" value="ECO:0007669"/>
    <property type="project" value="InterPro"/>
</dbReference>
<sequence length="1383" mass="145102">MSDDDHKSADREPSRPGGEPRASGAAGQHGDRAPGRRGHGRRALRWASGLGLGLVLAVVALLVAMHTEPGTRALWQIASRVTAGAFSGTLDGGTLAHGLRARDVRWQRAGTDVRLDRIDGQWRVTHSPWRFSVQSLRIGTVDARLAPAGKPATRATLPQRLTVPLRLQIHSLDVAAMRIHEPGSTIELSALHAHGDSDGRRHHLVLDRLQTPYGLLHADVALDGVRPFAVRGDAGLASQFGGHEMQLGVQVSGSLQALVADVQASGMQLNGVAHVEVTPFADMPLKVVTLDADHLDPRAFNSSAPHVDLSVRARLQPVEPAPTPTAQARGAAASGMPLVVAGEVSVVNAVPGLPAQQRLPLIDARANVRLDASRQALCALKVRLLGGATVNGTGALEHGRGRIELHTSGLDLSMLSATLRATRFAGPIGVELDAGRQQVQVDLADADAKLRVQGAVVIDSRQVALERVRLTAGDGHAELAGVLRRDGNSSYELKATLAALDPFALLARDSLYAGRTARPVQPSGSGTAPNTAGRRPDQVVGKGADKGAGKGAGRGAAQRFDTRVSSTLNAKGALTPALTVRADFALRDSVYNGLPLSGGGTLALAGTRIMPSDVRVSVAGNDVQLRGSFGTAGDRLLFHVDAPALERLGFGMAGAARADGDVTGSLAHPNVVASYQADGVVMGGNRIGHAAGRVELRDGAQGAMIATLDAREVTTPQVRFNALSLRLDGMRAHHTLVASGHGSVSGQPVDFNVAASGKLTDARGGIGWDGTISQLENRGLPEIKLAAPATVSVSAGHWVVGATRLSVERALLDLKSFRYAGGRLQSSGSLAHVDVARLLQLHEQLTHQQASFRTDLVFDAQWDVSFGQRAAGYAQIKRRSGDITIDAGRGIAALGISDAMARIDFAAGRRLHATVHAVAERLGTLDATLRMPVAVQDGVPVVAGDAPLDGTIVFDLPSLRTTGGLLGPSYRLDGQMLLKLAIAGQVSHPKVSGMLTGDGLSATVVDQGITLKDGIVRVVLTENQVEFQQVQFHGAQGTLRATGNVMLDQQNPDLSAHIVADKLELFASPYRQLSLSGDATVANAGAQGGMAINGRFFVNKALFDLPEQSAPSLSDDVVIVRSDGTLEGEHAASPAAAGKPAGPFAPRANIDVDLGQDFRFRGAGADLGLRGVINVVSVPNQPLCAVGNVRVMEGSTYTAFGRKLGIENGYFTFNGPVNNPGINILAMRRNQEVEAGVQVTGTVQSSKVKLVSEPNVNDNEKLSWLLLGHGTDTGANLGQQSTMNAAIALLGSATGKRIAQTFGLDEVSVGQSEVGLTDPQVVTLSKAITERLVLGYEQGIETTNNAFKVTVNLSRFWAIMSYAGTYNGVDLQFTRRFDGFWKK</sequence>
<evidence type="ECO:0000256" key="1">
    <source>
        <dbReference type="ARBA" id="ARBA00004167"/>
    </source>
</evidence>
<feature type="region of interest" description="Disordered" evidence="5">
    <location>
        <begin position="516"/>
        <end position="558"/>
    </location>
</feature>
<feature type="domain" description="Translocation and assembly module TamB C-terminal" evidence="7">
    <location>
        <begin position="1034"/>
        <end position="1377"/>
    </location>
</feature>
<dbReference type="PANTHER" id="PTHR36985:SF1">
    <property type="entry name" value="TRANSLOCATION AND ASSEMBLY MODULE SUBUNIT TAMB"/>
    <property type="match status" value="1"/>
</dbReference>
<dbReference type="GO" id="GO:0005886">
    <property type="term" value="C:plasma membrane"/>
    <property type="evidence" value="ECO:0007669"/>
    <property type="project" value="InterPro"/>
</dbReference>
<organism evidence="8 9">
    <name type="scientific">Mycetohabitans endofungorum</name>
    <dbReference type="NCBI Taxonomy" id="417203"/>
    <lineage>
        <taxon>Bacteria</taxon>
        <taxon>Pseudomonadati</taxon>
        <taxon>Pseudomonadota</taxon>
        <taxon>Betaproteobacteria</taxon>
        <taxon>Burkholderiales</taxon>
        <taxon>Burkholderiaceae</taxon>
        <taxon>Mycetohabitans</taxon>
    </lineage>
</organism>
<dbReference type="InterPro" id="IPR007452">
    <property type="entry name" value="TamB_C"/>
</dbReference>
<dbReference type="RefSeq" id="WP_233202990.1">
    <property type="nucleotide sequence ID" value="NZ_CP062178.1"/>
</dbReference>
<evidence type="ECO:0000256" key="2">
    <source>
        <dbReference type="ARBA" id="ARBA00022692"/>
    </source>
</evidence>
<keyword evidence="4 6" id="KW-0472">Membrane</keyword>
<feature type="region of interest" description="Disordered" evidence="5">
    <location>
        <begin position="1"/>
        <end position="40"/>
    </location>
</feature>
<keyword evidence="3 6" id="KW-1133">Transmembrane helix</keyword>
<protein>
    <submittedName>
        <fullName evidence="8">Autotransporter secretion inner membrane protein TamB</fullName>
    </submittedName>
</protein>
<dbReference type="Pfam" id="PF04357">
    <property type="entry name" value="TamB"/>
    <property type="match status" value="1"/>
</dbReference>
<evidence type="ECO:0000313" key="8">
    <source>
        <dbReference type="EMBL" id="PPB85007.1"/>
    </source>
</evidence>